<evidence type="ECO:0000313" key="1">
    <source>
        <dbReference type="EMBL" id="GAJ11247.1"/>
    </source>
</evidence>
<organism evidence="1">
    <name type="scientific">marine sediment metagenome</name>
    <dbReference type="NCBI Taxonomy" id="412755"/>
    <lineage>
        <taxon>unclassified sequences</taxon>
        <taxon>metagenomes</taxon>
        <taxon>ecological metagenomes</taxon>
    </lineage>
</organism>
<gene>
    <name evidence="1" type="ORF">S12H4_47527</name>
</gene>
<dbReference type="AlphaFoldDB" id="X1V614"/>
<proteinExistence type="predicted"/>
<accession>X1V614</accession>
<sequence length="189" mass="22455">MEQNNRRTLDIVRKPTLLVPNHPGAVDFIKKRHFSLADWDYRPNNGFQLDEFRKVSPPTSLRDLNSPNWDLFQADWVLLKTALGQCIPEGRILHYFQGEPGNVDFRFLFRVQDVPETEYPQNCYYMRYAITRTRIIRRVNSVDTELVFTTEPPGQNPDTWHHWRLTFFTYITALFTPTFRIILEYEQAG</sequence>
<feature type="non-terminal residue" evidence="1">
    <location>
        <position position="189"/>
    </location>
</feature>
<name>X1V614_9ZZZZ</name>
<protein>
    <submittedName>
        <fullName evidence="1">Uncharacterized protein</fullName>
    </submittedName>
</protein>
<reference evidence="1" key="1">
    <citation type="journal article" date="2014" name="Front. Microbiol.">
        <title>High frequency of phylogenetically diverse reductive dehalogenase-homologous genes in deep subseafloor sedimentary metagenomes.</title>
        <authorList>
            <person name="Kawai M."/>
            <person name="Futagami T."/>
            <person name="Toyoda A."/>
            <person name="Takaki Y."/>
            <person name="Nishi S."/>
            <person name="Hori S."/>
            <person name="Arai W."/>
            <person name="Tsubouchi T."/>
            <person name="Morono Y."/>
            <person name="Uchiyama I."/>
            <person name="Ito T."/>
            <person name="Fujiyama A."/>
            <person name="Inagaki F."/>
            <person name="Takami H."/>
        </authorList>
    </citation>
    <scope>NUCLEOTIDE SEQUENCE</scope>
    <source>
        <strain evidence="1">Expedition CK06-06</strain>
    </source>
</reference>
<comment type="caution">
    <text evidence="1">The sequence shown here is derived from an EMBL/GenBank/DDBJ whole genome shotgun (WGS) entry which is preliminary data.</text>
</comment>
<dbReference type="EMBL" id="BARW01029600">
    <property type="protein sequence ID" value="GAJ11247.1"/>
    <property type="molecule type" value="Genomic_DNA"/>
</dbReference>